<gene>
    <name evidence="2" type="ORF">EUX98_g8218</name>
</gene>
<dbReference type="PANTHER" id="PTHR44329:SF214">
    <property type="entry name" value="PROTEIN KINASE DOMAIN-CONTAINING PROTEIN"/>
    <property type="match status" value="1"/>
</dbReference>
<dbReference type="Proteomes" id="UP000308730">
    <property type="component" value="Unassembled WGS sequence"/>
</dbReference>
<dbReference type="OrthoDB" id="10261027at2759"/>
<dbReference type="AlphaFoldDB" id="A0A4S4MAM2"/>
<sequence>MQRKSDIYEQQYVENADSAPPLPIPAAPVLTATLSVRDQIMRCIKAAIEFDDHKELAELQGDDAQLAVDTTWEMLFIPPPARFASSEPSTPHRVKRARLRRLSLKLVLQYDKMPSALFLSGVQCHDREASVGGGFADVYCGTFGNMKVALKVLRAFKMSPDTAKIRLKRADEHVKAFYRESLLWQDLAHPHILPFLGVSEGVFKHSVCMVLPWMENDNVLNFMDKMKESGALSSQNHDAVINQWCYETALGLAYLHEEGIVHGDLRGANILVDENLSLRLTDFGMSVIAEGTGYNYGSDRGGAKRWLAPELISPEQFYLTSSRPSYASDVYSFALTTVELYTGKPPFGALKEHQIIHRVLQGQRPARPTITNTHIDSDGGGSGRLVHLALGSEDYTNVLKLPEEEAQIAVDLLQTSFYRESILWRNLHHRHVLPFFGITGDVFPHTLCMVLPWMEKGSIRHYINTLKNQGDLQDLKFVDSVNKWLYEIALGLSYLHDEEIMHGDLRGVNVLVDEKDHVRLADFGLAMITYRANTTQDQSMAHGGSIRWQAPELLDPERFGSHKQPTFASDIYAFGITCIELYTNQAPFSGFQDQQVYEYGFCEVA</sequence>
<dbReference type="InterPro" id="IPR008266">
    <property type="entry name" value="Tyr_kinase_AS"/>
</dbReference>
<comment type="caution">
    <text evidence="2">The sequence shown here is derived from an EMBL/GenBank/DDBJ whole genome shotgun (WGS) entry which is preliminary data.</text>
</comment>
<dbReference type="GO" id="GO:0004674">
    <property type="term" value="F:protein serine/threonine kinase activity"/>
    <property type="evidence" value="ECO:0007669"/>
    <property type="project" value="TreeGrafter"/>
</dbReference>
<dbReference type="InterPro" id="IPR001245">
    <property type="entry name" value="Ser-Thr/Tyr_kinase_cat_dom"/>
</dbReference>
<accession>A0A4S4MAM2</accession>
<feature type="domain" description="Protein kinase" evidence="1">
    <location>
        <begin position="124"/>
        <end position="436"/>
    </location>
</feature>
<dbReference type="PROSITE" id="PS50011">
    <property type="entry name" value="PROTEIN_KINASE_DOM"/>
    <property type="match status" value="2"/>
</dbReference>
<feature type="domain" description="Protein kinase" evidence="1">
    <location>
        <begin position="424"/>
        <end position="605"/>
    </location>
</feature>
<dbReference type="InterPro" id="IPR051681">
    <property type="entry name" value="Ser/Thr_Kinases-Pseudokinases"/>
</dbReference>
<dbReference type="PANTHER" id="PTHR44329">
    <property type="entry name" value="SERINE/THREONINE-PROTEIN KINASE TNNI3K-RELATED"/>
    <property type="match status" value="1"/>
</dbReference>
<keyword evidence="3" id="KW-1185">Reference proteome</keyword>
<evidence type="ECO:0000313" key="2">
    <source>
        <dbReference type="EMBL" id="THH22369.1"/>
    </source>
</evidence>
<dbReference type="Gene3D" id="1.10.510.10">
    <property type="entry name" value="Transferase(Phosphotransferase) domain 1"/>
    <property type="match status" value="2"/>
</dbReference>
<dbReference type="InterPro" id="IPR011009">
    <property type="entry name" value="Kinase-like_dom_sf"/>
</dbReference>
<dbReference type="InterPro" id="IPR000719">
    <property type="entry name" value="Prot_kinase_dom"/>
</dbReference>
<protein>
    <recommendedName>
        <fullName evidence="1">Protein kinase domain-containing protein</fullName>
    </recommendedName>
</protein>
<proteinExistence type="predicted"/>
<dbReference type="Pfam" id="PF07714">
    <property type="entry name" value="PK_Tyr_Ser-Thr"/>
    <property type="match status" value="2"/>
</dbReference>
<reference evidence="2 3" key="1">
    <citation type="submission" date="2019-02" db="EMBL/GenBank/DDBJ databases">
        <title>Genome sequencing of the rare red list fungi Antrodiella citrinella (Flaviporus citrinellus).</title>
        <authorList>
            <person name="Buettner E."/>
            <person name="Kellner H."/>
        </authorList>
    </citation>
    <scope>NUCLEOTIDE SEQUENCE [LARGE SCALE GENOMIC DNA]</scope>
    <source>
        <strain evidence="2 3">DSM 108506</strain>
    </source>
</reference>
<evidence type="ECO:0000259" key="1">
    <source>
        <dbReference type="PROSITE" id="PS50011"/>
    </source>
</evidence>
<dbReference type="PROSITE" id="PS00109">
    <property type="entry name" value="PROTEIN_KINASE_TYR"/>
    <property type="match status" value="2"/>
</dbReference>
<evidence type="ECO:0000313" key="3">
    <source>
        <dbReference type="Proteomes" id="UP000308730"/>
    </source>
</evidence>
<dbReference type="EMBL" id="SGPM01000419">
    <property type="protein sequence ID" value="THH22369.1"/>
    <property type="molecule type" value="Genomic_DNA"/>
</dbReference>
<name>A0A4S4MAM2_9APHY</name>
<dbReference type="GO" id="GO:0005524">
    <property type="term" value="F:ATP binding"/>
    <property type="evidence" value="ECO:0007669"/>
    <property type="project" value="InterPro"/>
</dbReference>
<dbReference type="SUPFAM" id="SSF56112">
    <property type="entry name" value="Protein kinase-like (PK-like)"/>
    <property type="match status" value="2"/>
</dbReference>
<organism evidence="2 3">
    <name type="scientific">Antrodiella citrinella</name>
    <dbReference type="NCBI Taxonomy" id="2447956"/>
    <lineage>
        <taxon>Eukaryota</taxon>
        <taxon>Fungi</taxon>
        <taxon>Dikarya</taxon>
        <taxon>Basidiomycota</taxon>
        <taxon>Agaricomycotina</taxon>
        <taxon>Agaricomycetes</taxon>
        <taxon>Polyporales</taxon>
        <taxon>Steccherinaceae</taxon>
        <taxon>Antrodiella</taxon>
    </lineage>
</organism>